<keyword evidence="3" id="KW-1185">Reference proteome</keyword>
<organism evidence="4">
    <name type="scientific">Gongylonema pulchrum</name>
    <dbReference type="NCBI Taxonomy" id="637853"/>
    <lineage>
        <taxon>Eukaryota</taxon>
        <taxon>Metazoa</taxon>
        <taxon>Ecdysozoa</taxon>
        <taxon>Nematoda</taxon>
        <taxon>Chromadorea</taxon>
        <taxon>Rhabditida</taxon>
        <taxon>Spirurina</taxon>
        <taxon>Spiruromorpha</taxon>
        <taxon>Spiruroidea</taxon>
        <taxon>Gongylonematidae</taxon>
        <taxon>Gongylonema</taxon>
    </lineage>
</organism>
<name>A0A183D5N9_9BILA</name>
<feature type="domain" description="Kinesin-like KIF1-type" evidence="1">
    <location>
        <begin position="1"/>
        <end position="42"/>
    </location>
</feature>
<evidence type="ECO:0000259" key="1">
    <source>
        <dbReference type="Pfam" id="PF12423"/>
    </source>
</evidence>
<dbReference type="Proteomes" id="UP000271098">
    <property type="component" value="Unassembled WGS sequence"/>
</dbReference>
<reference evidence="4" key="1">
    <citation type="submission" date="2016-06" db="UniProtKB">
        <authorList>
            <consortium name="WormBaseParasite"/>
        </authorList>
    </citation>
    <scope>IDENTIFICATION</scope>
</reference>
<dbReference type="InterPro" id="IPR022140">
    <property type="entry name" value="Kinesin-like_KIF1-typ"/>
</dbReference>
<proteinExistence type="predicted"/>
<dbReference type="Pfam" id="PF12423">
    <property type="entry name" value="KIF1B"/>
    <property type="match status" value="1"/>
</dbReference>
<evidence type="ECO:0000313" key="3">
    <source>
        <dbReference type="Proteomes" id="UP000271098"/>
    </source>
</evidence>
<reference evidence="2 3" key="2">
    <citation type="submission" date="2018-11" db="EMBL/GenBank/DDBJ databases">
        <authorList>
            <consortium name="Pathogen Informatics"/>
        </authorList>
    </citation>
    <scope>NUCLEOTIDE SEQUENCE [LARGE SCALE GENOMIC DNA]</scope>
</reference>
<evidence type="ECO:0000313" key="4">
    <source>
        <dbReference type="WBParaSite" id="GPUH_0000403701-mRNA-1"/>
    </source>
</evidence>
<dbReference type="WBParaSite" id="GPUH_0000403701-mRNA-1">
    <property type="protein sequence ID" value="GPUH_0000403701-mRNA-1"/>
    <property type="gene ID" value="GPUH_0000403701"/>
</dbReference>
<evidence type="ECO:0000313" key="2">
    <source>
        <dbReference type="EMBL" id="VDK42015.1"/>
    </source>
</evidence>
<accession>A0A183D5N9</accession>
<dbReference type="EMBL" id="UYRT01007286">
    <property type="protein sequence ID" value="VDK42015.1"/>
    <property type="molecule type" value="Genomic_DNA"/>
</dbReference>
<sequence>MREMYQIEEEYSPGSPGDPMMNALMGMDPFYDRFPWFRMIGRAFVYLNNLVHNVPLLHKVVIVNEKAEVQGHLRVAVEPVIDDEIKQCKGVQQSVKCHFRKEDFVKQAQRADATMESSNERFVEGINTKDDETQQVVEKVDEEDEQYPEHMQPDTEYYFRITVIEASGISEQYGDVFCQFNFLHRHDEAFSTEPMKNTSKTPLTFNHVQVSRLWYLVNTVRVHLN</sequence>
<gene>
    <name evidence="2" type="ORF">GPUH_LOCUS4030</name>
</gene>
<dbReference type="AlphaFoldDB" id="A0A183D5N9"/>
<dbReference type="OrthoDB" id="3176171at2759"/>
<protein>
    <submittedName>
        <fullName evidence="4">KIF1B domain-containing protein</fullName>
    </submittedName>
</protein>